<organism evidence="2">
    <name type="scientific">Ligilactobacillus agilis</name>
    <dbReference type="NCBI Taxonomy" id="1601"/>
    <lineage>
        <taxon>Bacteria</taxon>
        <taxon>Bacillati</taxon>
        <taxon>Bacillota</taxon>
        <taxon>Bacilli</taxon>
        <taxon>Lactobacillales</taxon>
        <taxon>Lactobacillaceae</taxon>
        <taxon>Ligilactobacillus</taxon>
    </lineage>
</organism>
<accession>A0A6F9XUT4</accession>
<dbReference type="RefSeq" id="WP_172586304.1">
    <property type="nucleotide sequence ID" value="NZ_BLAN01000109.1"/>
</dbReference>
<keyword evidence="1" id="KW-0812">Transmembrane</keyword>
<dbReference type="Proteomes" id="UP000494178">
    <property type="component" value="Unassembled WGS sequence"/>
</dbReference>
<proteinExistence type="predicted"/>
<evidence type="ECO:0000313" key="2">
    <source>
        <dbReference type="EMBL" id="GET09006.1"/>
    </source>
</evidence>
<gene>
    <name evidence="2" type="ORF">SY111_16300</name>
</gene>
<reference evidence="2" key="1">
    <citation type="submission" date="2019-10" db="EMBL/GenBank/DDBJ databases">
        <title>Lactobacillus agilis SY111 Whole Genome Sequencing Project.</title>
        <authorList>
            <person name="Suzuki S."/>
            <person name="Endo A."/>
            <person name="Maeno S."/>
            <person name="Shiwa Y."/>
            <person name="Matsutani M."/>
            <person name="Kajikawa A."/>
        </authorList>
    </citation>
    <scope>NUCLEOTIDE SEQUENCE</scope>
    <source>
        <strain evidence="2">SY111</strain>
    </source>
</reference>
<protein>
    <submittedName>
        <fullName evidence="2">Uncharacterized protein</fullName>
    </submittedName>
</protein>
<dbReference type="EMBL" id="BLAN01000109">
    <property type="protein sequence ID" value="GET09006.1"/>
    <property type="molecule type" value="Genomic_DNA"/>
</dbReference>
<keyword evidence="1" id="KW-1133">Transmembrane helix</keyword>
<keyword evidence="1" id="KW-0472">Membrane</keyword>
<name>A0A6F9XUT4_9LACO</name>
<dbReference type="AlphaFoldDB" id="A0A6F9XUT4"/>
<comment type="caution">
    <text evidence="2">The sequence shown here is derived from an EMBL/GenBank/DDBJ whole genome shotgun (WGS) entry which is preliminary data.</text>
</comment>
<sequence length="141" mass="16474">MFILSVEWGSVADWVSGVATFISAIVAYMISIRKPKVNLLTGLDYRKNEKYILTITNETYRYVDLIVSDMKNVEIKDFNGIIRLEPISDRLYKVELELDFCGNNKAKVIFFDPISERKIKIRFKRKNNNWVIGEKLVSKFL</sequence>
<feature type="transmembrane region" description="Helical" evidence="1">
    <location>
        <begin position="12"/>
        <end position="30"/>
    </location>
</feature>
<evidence type="ECO:0000256" key="1">
    <source>
        <dbReference type="SAM" id="Phobius"/>
    </source>
</evidence>